<accession>W6AM51</accession>
<organism evidence="1 2">
    <name type="scientific">Spiroplasma mirum ATCC 29335</name>
    <dbReference type="NCBI Taxonomy" id="838561"/>
    <lineage>
        <taxon>Bacteria</taxon>
        <taxon>Bacillati</taxon>
        <taxon>Mycoplasmatota</taxon>
        <taxon>Mollicutes</taxon>
        <taxon>Entomoplasmatales</taxon>
        <taxon>Spiroplasmataceae</taxon>
        <taxon>Spiroplasma</taxon>
    </lineage>
</organism>
<evidence type="ECO:0000313" key="1">
    <source>
        <dbReference type="EMBL" id="AHI58111.1"/>
    </source>
</evidence>
<dbReference type="AlphaFoldDB" id="W6AM51"/>
<proteinExistence type="predicted"/>
<dbReference type="HOGENOM" id="CLU_3358581_0_0_14"/>
<evidence type="ECO:0000313" key="2">
    <source>
        <dbReference type="Proteomes" id="UP000019260"/>
    </source>
</evidence>
<evidence type="ECO:0008006" key="3">
    <source>
        <dbReference type="Google" id="ProtNLM"/>
    </source>
</evidence>
<dbReference type="KEGG" id="smia:P344_03865"/>
<sequence>MLEAIEVFKGTVLITTHDINFSTNWTNKILDFEELQ</sequence>
<keyword evidence="2" id="KW-1185">Reference proteome</keyword>
<dbReference type="eggNOG" id="COG0488">
    <property type="taxonomic scope" value="Bacteria"/>
</dbReference>
<dbReference type="EMBL" id="CP006720">
    <property type="protein sequence ID" value="AHI58111.1"/>
    <property type="molecule type" value="Genomic_DNA"/>
</dbReference>
<reference evidence="1 2" key="1">
    <citation type="submission" date="2013-09" db="EMBL/GenBank/DDBJ databases">
        <title>Complete genome sequence of Spiroplasma mirum suckling mouse cataract agent.</title>
        <authorList>
            <person name="Landry C.A."/>
            <person name="Bastian F.O."/>
            <person name="Thune R.L."/>
        </authorList>
    </citation>
    <scope>NUCLEOTIDE SEQUENCE [LARGE SCALE GENOMIC DNA]</scope>
    <source>
        <strain evidence="1 2">SMCA</strain>
    </source>
</reference>
<dbReference type="Proteomes" id="UP000019260">
    <property type="component" value="Chromosome"/>
</dbReference>
<gene>
    <name evidence="1" type="ORF">P344_03865</name>
</gene>
<dbReference type="STRING" id="838561.P344_03865"/>
<name>W6AM51_9MOLU</name>
<protein>
    <recommendedName>
        <fullName evidence="3">ABC transporter ATP-binding protein</fullName>
    </recommendedName>
</protein>